<dbReference type="PROSITE" id="PS51352">
    <property type="entry name" value="THIOREDOXIN_2"/>
    <property type="match status" value="1"/>
</dbReference>
<feature type="transmembrane region" description="Helical" evidence="1">
    <location>
        <begin position="164"/>
        <end position="183"/>
    </location>
</feature>
<dbReference type="GO" id="GO:0016491">
    <property type="term" value="F:oxidoreductase activity"/>
    <property type="evidence" value="ECO:0007669"/>
    <property type="project" value="InterPro"/>
</dbReference>
<dbReference type="InterPro" id="IPR000866">
    <property type="entry name" value="AhpC/TSA"/>
</dbReference>
<reference evidence="3 4" key="1">
    <citation type="submission" date="2020-02" db="EMBL/GenBank/DDBJ databases">
        <authorList>
            <person name="Zheng R.K."/>
            <person name="Sun C.M."/>
        </authorList>
    </citation>
    <scope>NUCLEOTIDE SEQUENCE [LARGE SCALE GENOMIC DNA]</scope>
    <source>
        <strain evidence="4">rifampicinis</strain>
    </source>
</reference>
<feature type="transmembrane region" description="Helical" evidence="1">
    <location>
        <begin position="140"/>
        <end position="158"/>
    </location>
</feature>
<keyword evidence="4" id="KW-1185">Reference proteome</keyword>
<dbReference type="PANTHER" id="PTHR42852:SF17">
    <property type="entry name" value="THIOREDOXIN-LIKE PROTEIN HI_1115"/>
    <property type="match status" value="1"/>
</dbReference>
<keyword evidence="1" id="KW-1133">Transmembrane helix</keyword>
<feature type="transmembrane region" description="Helical" evidence="1">
    <location>
        <begin position="6"/>
        <end position="30"/>
    </location>
</feature>
<dbReference type="Proteomes" id="UP000594468">
    <property type="component" value="Chromosome"/>
</dbReference>
<dbReference type="GO" id="GO:0016209">
    <property type="term" value="F:antioxidant activity"/>
    <property type="evidence" value="ECO:0007669"/>
    <property type="project" value="InterPro"/>
</dbReference>
<evidence type="ECO:0000313" key="3">
    <source>
        <dbReference type="EMBL" id="QPC80626.1"/>
    </source>
</evidence>
<sequence length="650" mass="69959">MQEITVGLALIAGILSFISPCVLPLIPAYIGYMSGRMTHSVAVQTAGATTAGTTGNQTVTARVNLLIHSLAFILGFTSIFVVLGLITTGVISAFGGASFLLTDIISRVGGLAIILFGLHFMGILPSIFRWLRQHPPILNSIWLTLAITIVVVAILPWAFVEVLIALPVITAFLLWLFIGGAFAEPGLFWGRLMGGFERFFYTDTRKQIDANDAGGLGGSYFMGVVFAAGWTPCIGPIYGAILNTASISGDMGTAIVSLSAYSLGLGIPFMLTALLLERVQGILKRLQRHMRLIEAISGGFLIFIGVLVASGRLQSLSTTLSTGEFSDFSYRVEECSVGFIQGHLAFEHLGSCYDGQLDPIAINQGMIGELSSDTQKREYIFLIDEENISEGYAVDVELMRLENITPTVTLYGPDGSAIATGDVLIQFEENKYKIIQNAKLSAPGLYRVSIKDEIPDSTEADYQIRIVQSSGEVIGASETQADGAVSDLAAAGIGSIETLAQQSEPLTGFEIGNQAPDFTVTTIGGETVHLSDLQGQTVLLNFWGTWCGPCRREMPEFQDLYSRYSEDGFTILALAVNDTLQDVIDFKDEFGLTFTLALDTDDVVNKQYGITSQPSSLLIDADGIILYKSFGIVTEEQLEPLIREATGTAG</sequence>
<dbReference type="Pfam" id="PF00578">
    <property type="entry name" value="AhpC-TSA"/>
    <property type="match status" value="1"/>
</dbReference>
<dbReference type="KEGG" id="pmet:G4Y79_12985"/>
<keyword evidence="1" id="KW-0472">Membrane</keyword>
<dbReference type="InterPro" id="IPR036249">
    <property type="entry name" value="Thioredoxin-like_sf"/>
</dbReference>
<name>A0A7S8ICM2_9CHLR</name>
<evidence type="ECO:0000256" key="1">
    <source>
        <dbReference type="SAM" id="Phobius"/>
    </source>
</evidence>
<gene>
    <name evidence="3" type="ORF">G4Y79_12985</name>
</gene>
<dbReference type="RefSeq" id="WP_195168701.1">
    <property type="nucleotide sequence ID" value="NZ_CP062983.1"/>
</dbReference>
<protein>
    <submittedName>
        <fullName evidence="3">Redoxin domain-containing protein</fullName>
    </submittedName>
</protein>
<proteinExistence type="predicted"/>
<evidence type="ECO:0000313" key="4">
    <source>
        <dbReference type="Proteomes" id="UP000594468"/>
    </source>
</evidence>
<dbReference type="CDD" id="cd02966">
    <property type="entry name" value="TlpA_like_family"/>
    <property type="match status" value="1"/>
</dbReference>
<accession>A0A7S8ICM2</accession>
<feature type="transmembrane region" description="Helical" evidence="1">
    <location>
        <begin position="254"/>
        <end position="276"/>
    </location>
</feature>
<organism evidence="3 4">
    <name type="scientific">Phototrophicus methaneseepsis</name>
    <dbReference type="NCBI Taxonomy" id="2710758"/>
    <lineage>
        <taxon>Bacteria</taxon>
        <taxon>Bacillati</taxon>
        <taxon>Chloroflexota</taxon>
        <taxon>Candidatus Thermofontia</taxon>
        <taxon>Phototrophicales</taxon>
        <taxon>Phototrophicaceae</taxon>
        <taxon>Phototrophicus</taxon>
    </lineage>
</organism>
<dbReference type="InterPro" id="IPR017937">
    <property type="entry name" value="Thioredoxin_CS"/>
</dbReference>
<dbReference type="InterPro" id="IPR050553">
    <property type="entry name" value="Thioredoxin_ResA/DsbE_sf"/>
</dbReference>
<feature type="transmembrane region" description="Helical" evidence="1">
    <location>
        <begin position="292"/>
        <end position="311"/>
    </location>
</feature>
<feature type="transmembrane region" description="Helical" evidence="1">
    <location>
        <begin position="104"/>
        <end position="128"/>
    </location>
</feature>
<keyword evidence="1" id="KW-0812">Transmembrane</keyword>
<feature type="transmembrane region" description="Helical" evidence="1">
    <location>
        <begin position="70"/>
        <end position="92"/>
    </location>
</feature>
<evidence type="ECO:0000259" key="2">
    <source>
        <dbReference type="PROSITE" id="PS51352"/>
    </source>
</evidence>
<dbReference type="Gene3D" id="3.40.30.10">
    <property type="entry name" value="Glutaredoxin"/>
    <property type="match status" value="1"/>
</dbReference>
<dbReference type="PANTHER" id="PTHR42852">
    <property type="entry name" value="THIOL:DISULFIDE INTERCHANGE PROTEIN DSBE"/>
    <property type="match status" value="1"/>
</dbReference>
<feature type="domain" description="Thioredoxin" evidence="2">
    <location>
        <begin position="509"/>
        <end position="647"/>
    </location>
</feature>
<feature type="transmembrane region" description="Helical" evidence="1">
    <location>
        <begin position="220"/>
        <end position="242"/>
    </location>
</feature>
<dbReference type="PROSITE" id="PS00194">
    <property type="entry name" value="THIOREDOXIN_1"/>
    <property type="match status" value="1"/>
</dbReference>
<dbReference type="EMBL" id="CP062983">
    <property type="protein sequence ID" value="QPC80626.1"/>
    <property type="molecule type" value="Genomic_DNA"/>
</dbReference>
<dbReference type="AlphaFoldDB" id="A0A7S8ICM2"/>
<dbReference type="InterPro" id="IPR013766">
    <property type="entry name" value="Thioredoxin_domain"/>
</dbReference>
<dbReference type="SUPFAM" id="SSF52833">
    <property type="entry name" value="Thioredoxin-like"/>
    <property type="match status" value="1"/>
</dbReference>